<dbReference type="STRING" id="10181.G5AL57"/>
<dbReference type="GO" id="GO:0005540">
    <property type="term" value="F:hyaluronic acid binding"/>
    <property type="evidence" value="ECO:0007669"/>
    <property type="project" value="UniProtKB-KW"/>
</dbReference>
<keyword evidence="11" id="KW-0325">Glycoprotein</keyword>
<accession>G5AL57</accession>
<dbReference type="Pfam" id="PF01390">
    <property type="entry name" value="SEA"/>
    <property type="match status" value="2"/>
</dbReference>
<keyword evidence="4" id="KW-0964">Secreted</keyword>
<evidence type="ECO:0000256" key="8">
    <source>
        <dbReference type="ARBA" id="ARBA00022737"/>
    </source>
</evidence>
<evidence type="ECO:0000256" key="6">
    <source>
        <dbReference type="ARBA" id="ARBA00022674"/>
    </source>
</evidence>
<dbReference type="Gene3D" id="3.30.70.960">
    <property type="entry name" value="SEA domain"/>
    <property type="match status" value="1"/>
</dbReference>
<dbReference type="eggNOG" id="ENOG502QTXX">
    <property type="taxonomic scope" value="Eukaryota"/>
</dbReference>
<dbReference type="Proteomes" id="UP000006813">
    <property type="component" value="Unassembled WGS sequence"/>
</dbReference>
<dbReference type="GO" id="GO:0007601">
    <property type="term" value="P:visual perception"/>
    <property type="evidence" value="ECO:0007669"/>
    <property type="project" value="InterPro"/>
</dbReference>
<evidence type="ECO:0000313" key="20">
    <source>
        <dbReference type="Proteomes" id="UP000006813"/>
    </source>
</evidence>
<keyword evidence="8" id="KW-0677">Repeat</keyword>
<feature type="region of interest" description="Disordered" evidence="17">
    <location>
        <begin position="51"/>
        <end position="80"/>
    </location>
</feature>
<dbReference type="InterPro" id="IPR036364">
    <property type="entry name" value="SEA_dom_sf"/>
</dbReference>
<evidence type="ECO:0000256" key="3">
    <source>
        <dbReference type="ARBA" id="ARBA00004593"/>
    </source>
</evidence>
<dbReference type="GO" id="GO:0008201">
    <property type="term" value="F:heparin binding"/>
    <property type="evidence" value="ECO:0007669"/>
    <property type="project" value="UniProtKB-KW"/>
</dbReference>
<dbReference type="AlphaFoldDB" id="G5AL57"/>
<dbReference type="GO" id="GO:0001917">
    <property type="term" value="C:photoreceptor inner segment"/>
    <property type="evidence" value="ECO:0007669"/>
    <property type="project" value="UniProtKB-SubCell"/>
</dbReference>
<evidence type="ECO:0000259" key="18">
    <source>
        <dbReference type="PROSITE" id="PS50024"/>
    </source>
</evidence>
<evidence type="ECO:0000256" key="10">
    <source>
        <dbReference type="ARBA" id="ARBA00023170"/>
    </source>
</evidence>
<evidence type="ECO:0000256" key="13">
    <source>
        <dbReference type="ARBA" id="ARBA00023290"/>
    </source>
</evidence>
<protein>
    <recommendedName>
        <fullName evidence="14">Interphotoreceptor matrix proteoglycan 1</fullName>
    </recommendedName>
    <alternativeName>
        <fullName evidence="15">Sialoprotein associated with cones and rods</fullName>
    </alternativeName>
</protein>
<dbReference type="InterPro" id="IPR039861">
    <property type="entry name" value="IMPG"/>
</dbReference>
<feature type="region of interest" description="Disordered" evidence="17">
    <location>
        <begin position="344"/>
        <end position="363"/>
    </location>
</feature>
<keyword evidence="12" id="KW-0966">Cell projection</keyword>
<comment type="function">
    <text evidence="16">Chondroitin sulfate-, heparin- and hyaluronan-binding protein. May serve to form a basic macromolecular scaffold comprising the insoluble interphotoreceptor matrix.</text>
</comment>
<feature type="compositionally biased region" description="Basic and acidic residues" evidence="17">
    <location>
        <begin position="51"/>
        <end position="74"/>
    </location>
</feature>
<evidence type="ECO:0000256" key="1">
    <source>
        <dbReference type="ARBA" id="ARBA00004437"/>
    </source>
</evidence>
<gene>
    <name evidence="19" type="ORF">GW7_21555</name>
</gene>
<organism evidence="19 20">
    <name type="scientific">Heterocephalus glaber</name>
    <name type="common">Naked mole rat</name>
    <dbReference type="NCBI Taxonomy" id="10181"/>
    <lineage>
        <taxon>Eukaryota</taxon>
        <taxon>Metazoa</taxon>
        <taxon>Chordata</taxon>
        <taxon>Craniata</taxon>
        <taxon>Vertebrata</taxon>
        <taxon>Euteleostomi</taxon>
        <taxon>Mammalia</taxon>
        <taxon>Eutheria</taxon>
        <taxon>Euarchontoglires</taxon>
        <taxon>Glires</taxon>
        <taxon>Rodentia</taxon>
        <taxon>Hystricomorpha</taxon>
        <taxon>Bathyergidae</taxon>
        <taxon>Heterocephalus</taxon>
    </lineage>
</organism>
<keyword evidence="10 19" id="KW-0675">Receptor</keyword>
<dbReference type="PANTHER" id="PTHR12199:SF3">
    <property type="entry name" value="INTERPHOTORECEPTOR MATRIX PROTEOGLYCAN 1"/>
    <property type="match status" value="1"/>
</dbReference>
<keyword evidence="7" id="KW-0732">Signal</keyword>
<evidence type="ECO:0000256" key="16">
    <source>
        <dbReference type="ARBA" id="ARBA00045407"/>
    </source>
</evidence>
<evidence type="ECO:0000256" key="5">
    <source>
        <dbReference type="ARBA" id="ARBA00022530"/>
    </source>
</evidence>
<dbReference type="GO" id="GO:0001750">
    <property type="term" value="C:photoreceptor outer segment"/>
    <property type="evidence" value="ECO:0007669"/>
    <property type="project" value="UniProtKB-SubCell"/>
</dbReference>
<evidence type="ECO:0000256" key="14">
    <source>
        <dbReference type="ARBA" id="ARBA00040753"/>
    </source>
</evidence>
<proteinExistence type="predicted"/>
<evidence type="ECO:0000256" key="11">
    <source>
        <dbReference type="ARBA" id="ARBA00023180"/>
    </source>
</evidence>
<dbReference type="PANTHER" id="PTHR12199">
    <property type="entry name" value="INTERPHOTORECEPTOR MATRIX PROTEOGLYCAN"/>
    <property type="match status" value="1"/>
</dbReference>
<evidence type="ECO:0000256" key="4">
    <source>
        <dbReference type="ARBA" id="ARBA00022525"/>
    </source>
</evidence>
<evidence type="ECO:0000256" key="7">
    <source>
        <dbReference type="ARBA" id="ARBA00022729"/>
    </source>
</evidence>
<dbReference type="SMART" id="SM00200">
    <property type="entry name" value="SEA"/>
    <property type="match status" value="2"/>
</dbReference>
<evidence type="ECO:0000256" key="12">
    <source>
        <dbReference type="ARBA" id="ARBA00023273"/>
    </source>
</evidence>
<keyword evidence="5" id="KW-0272">Extracellular matrix</keyword>
<feature type="domain" description="SEA" evidence="18">
    <location>
        <begin position="420"/>
        <end position="533"/>
    </location>
</feature>
<evidence type="ECO:0000256" key="15">
    <source>
        <dbReference type="ARBA" id="ARBA00042018"/>
    </source>
</evidence>
<evidence type="ECO:0000313" key="19">
    <source>
        <dbReference type="EMBL" id="EHA97767.1"/>
    </source>
</evidence>
<feature type="domain" description="SEA" evidence="18">
    <location>
        <begin position="83"/>
        <end position="190"/>
    </location>
</feature>
<dbReference type="EMBL" id="JH165767">
    <property type="protein sequence ID" value="EHA97767.1"/>
    <property type="molecule type" value="Genomic_DNA"/>
</dbReference>
<comment type="subcellular location">
    <subcellularLocation>
        <location evidence="2">Cell projection</location>
        <location evidence="2">Cilium</location>
        <location evidence="2">Photoreceptor outer segment</location>
    </subcellularLocation>
    <subcellularLocation>
        <location evidence="1">Photoreceptor inner segment</location>
    </subcellularLocation>
    <subcellularLocation>
        <location evidence="3">Secreted</location>
        <location evidence="3">Extracellular space</location>
        <location evidence="3">Extracellular matrix</location>
        <location evidence="3">Interphotoreceptor matrix</location>
    </subcellularLocation>
</comment>
<dbReference type="GO" id="GO:0033165">
    <property type="term" value="C:interphotoreceptor matrix"/>
    <property type="evidence" value="ECO:0007669"/>
    <property type="project" value="UniProtKB-SubCell"/>
</dbReference>
<dbReference type="PROSITE" id="PS50024">
    <property type="entry name" value="SEA"/>
    <property type="match status" value="2"/>
</dbReference>
<dbReference type="InParanoid" id="G5AL57"/>
<dbReference type="SUPFAM" id="SSF82671">
    <property type="entry name" value="SEA domain"/>
    <property type="match status" value="2"/>
</dbReference>
<evidence type="ECO:0000256" key="9">
    <source>
        <dbReference type="ARBA" id="ARBA00022981"/>
    </source>
</evidence>
<feature type="region of interest" description="Disordered" evidence="17">
    <location>
        <begin position="555"/>
        <end position="576"/>
    </location>
</feature>
<evidence type="ECO:0000256" key="17">
    <source>
        <dbReference type="SAM" id="MobiDB-lite"/>
    </source>
</evidence>
<keyword evidence="9" id="KW-0730">Sialic acid</keyword>
<sequence>MLLPIICDMKNTVTDEEPTELTLLEPAETPVRPTVVTNVSLGFFSPSPDDTHIHESLDDSLKGTKKPTMDRETDITDVSQSPQEQKVEFIIFLPNQRFKAELADHRSASYQELAGKSQIQIQKVFKKLPGFKELHVLGFSSSSIEMRLVAIFKRDDAEAKSPTSDLLPFDSNKIESEVVHQGTMEEDKQPKIDLTAIDFKKLIRRALEEEQSLDMGTIQFPDEVVGFLPVSGPDIRPGLPPPLPSIAKVATLSPEPALSEPKLETGGRKGYDLLGASSTGSSWTSPAGVSTSLSETLPLSSTSSVFSLTDQGTTDVKSSDQTVLVPEVTVPTRDSSAVGELALESPHSPVSPYDGRLSTAGQDVTGDQDRMAVSNTRALLEELGLHGYVSSPDHFPERTTPVPALQYITTGSMTIATEGRELVVFFSLRVANMPFSDHLFNKSSLEYQALEQRFTQLLVPYLRSNLTGFKQLEILNFRNGSVIVNSKMRFAESIPYNLAEAVHGVLEDLCSIASQQLDLEIDSFSLNIKPDDPEDPCRSLACGEFAQCVKNEQTGAQGKGAPCRSTDHSKNQVHETHGKNFQHLQNKITKKRNSELLAAGFEEFNHQDWERN</sequence>
<keyword evidence="13" id="KW-0373">Hyaluronic acid</keyword>
<name>G5AL57_HETGA</name>
<dbReference type="FunCoup" id="G5AL57">
    <property type="interactions" value="29"/>
</dbReference>
<reference evidence="19 20" key="1">
    <citation type="journal article" date="2011" name="Nature">
        <title>Genome sequencing reveals insights into physiology and longevity of the naked mole rat.</title>
        <authorList>
            <person name="Kim E.B."/>
            <person name="Fang X."/>
            <person name="Fushan A.A."/>
            <person name="Huang Z."/>
            <person name="Lobanov A.V."/>
            <person name="Han L."/>
            <person name="Marino S.M."/>
            <person name="Sun X."/>
            <person name="Turanov A.A."/>
            <person name="Yang P."/>
            <person name="Yim S.H."/>
            <person name="Zhao X."/>
            <person name="Kasaikina M.V."/>
            <person name="Stoletzki N."/>
            <person name="Peng C."/>
            <person name="Polak P."/>
            <person name="Xiong Z."/>
            <person name="Kiezun A."/>
            <person name="Zhu Y."/>
            <person name="Chen Y."/>
            <person name="Kryukov G.V."/>
            <person name="Zhang Q."/>
            <person name="Peshkin L."/>
            <person name="Yang L."/>
            <person name="Bronson R.T."/>
            <person name="Buffenstein R."/>
            <person name="Wang B."/>
            <person name="Han C."/>
            <person name="Li Q."/>
            <person name="Chen L."/>
            <person name="Zhao W."/>
            <person name="Sunyaev S.R."/>
            <person name="Park T.J."/>
            <person name="Zhang G."/>
            <person name="Wang J."/>
            <person name="Gladyshev V.N."/>
        </authorList>
    </citation>
    <scope>NUCLEOTIDE SEQUENCE [LARGE SCALE GENOMIC DNA]</scope>
</reference>
<keyword evidence="6" id="KW-0358">Heparin-binding</keyword>
<evidence type="ECO:0000256" key="2">
    <source>
        <dbReference type="ARBA" id="ARBA00004504"/>
    </source>
</evidence>
<dbReference type="InterPro" id="IPR000082">
    <property type="entry name" value="SEA_dom"/>
</dbReference>
<feature type="compositionally biased region" description="Basic and acidic residues" evidence="17">
    <location>
        <begin position="565"/>
        <end position="576"/>
    </location>
</feature>